<evidence type="ECO:0000313" key="2">
    <source>
        <dbReference type="Proteomes" id="UP001165064"/>
    </source>
</evidence>
<dbReference type="Proteomes" id="UP001165064">
    <property type="component" value="Unassembled WGS sequence"/>
</dbReference>
<protein>
    <submittedName>
        <fullName evidence="1">Unnamed protein product</fullName>
    </submittedName>
</protein>
<dbReference type="EMBL" id="BSXS01001586">
    <property type="protein sequence ID" value="GME76611.1"/>
    <property type="molecule type" value="Genomic_DNA"/>
</dbReference>
<evidence type="ECO:0000313" key="1">
    <source>
        <dbReference type="EMBL" id="GME76611.1"/>
    </source>
</evidence>
<gene>
    <name evidence="1" type="ORF">Amon02_000268600</name>
</gene>
<reference evidence="1" key="1">
    <citation type="submission" date="2023-04" db="EMBL/GenBank/DDBJ databases">
        <title>Ambrosiozyma monospora NBRC 10751.</title>
        <authorList>
            <person name="Ichikawa N."/>
            <person name="Sato H."/>
            <person name="Tonouchi N."/>
        </authorList>
    </citation>
    <scope>NUCLEOTIDE SEQUENCE</scope>
    <source>
        <strain evidence="1">NBRC 10751</strain>
    </source>
</reference>
<sequence>MTIYFVSLISRDDRPLYIQPFSPYDPDTKTKPTTTEEPGDKKDVKPESTKENKGKDEVIEDPETHSFVDESKNVNELLKYNFLSHMALDIFESPFASLPAQQQQYAASANKIYQLLFVQDGIFVFGQETNTGLKIVLGCSRKENDDVALQSSEGLNPVFKDVHRAYLRLICNPFRSTDDVDQEIENPRFDKRVKEIVNNWNETH</sequence>
<keyword evidence="2" id="KW-1185">Reference proteome</keyword>
<comment type="caution">
    <text evidence="1">The sequence shown here is derived from an EMBL/GenBank/DDBJ whole genome shotgun (WGS) entry which is preliminary data.</text>
</comment>
<organism evidence="1 2">
    <name type="scientific">Ambrosiozyma monospora</name>
    <name type="common">Yeast</name>
    <name type="synonym">Endomycopsis monosporus</name>
    <dbReference type="NCBI Taxonomy" id="43982"/>
    <lineage>
        <taxon>Eukaryota</taxon>
        <taxon>Fungi</taxon>
        <taxon>Dikarya</taxon>
        <taxon>Ascomycota</taxon>
        <taxon>Saccharomycotina</taxon>
        <taxon>Pichiomycetes</taxon>
        <taxon>Pichiales</taxon>
        <taxon>Pichiaceae</taxon>
        <taxon>Ambrosiozyma</taxon>
    </lineage>
</organism>
<proteinExistence type="predicted"/>
<name>A0ACB5SYE0_AMBMO</name>
<accession>A0ACB5SYE0</accession>